<dbReference type="NCBIfam" id="TIGR02595">
    <property type="entry name" value="PEP_CTERM"/>
    <property type="match status" value="1"/>
</dbReference>
<dbReference type="Pfam" id="PF07589">
    <property type="entry name" value="PEP-CTERM"/>
    <property type="match status" value="1"/>
</dbReference>
<proteinExistence type="predicted"/>
<evidence type="ECO:0000313" key="4">
    <source>
        <dbReference type="Proteomes" id="UP000319502"/>
    </source>
</evidence>
<comment type="caution">
    <text evidence="3">The sequence shown here is derived from an EMBL/GenBank/DDBJ whole genome shotgun (WGS) entry which is preliminary data.</text>
</comment>
<dbReference type="Proteomes" id="UP000319502">
    <property type="component" value="Unassembled WGS sequence"/>
</dbReference>
<dbReference type="AlphaFoldDB" id="A0A557QPD6"/>
<organism evidence="3 4">
    <name type="scientific">Denitromonas halophila</name>
    <dbReference type="NCBI Taxonomy" id="1629404"/>
    <lineage>
        <taxon>Bacteria</taxon>
        <taxon>Pseudomonadati</taxon>
        <taxon>Pseudomonadota</taxon>
        <taxon>Betaproteobacteria</taxon>
        <taxon>Rhodocyclales</taxon>
        <taxon>Zoogloeaceae</taxon>
        <taxon>Denitromonas</taxon>
    </lineage>
</organism>
<dbReference type="OrthoDB" id="8549717at2"/>
<evidence type="ECO:0000256" key="1">
    <source>
        <dbReference type="SAM" id="MobiDB-lite"/>
    </source>
</evidence>
<name>A0A557QPD6_9RHOO</name>
<feature type="region of interest" description="Disordered" evidence="1">
    <location>
        <begin position="1"/>
        <end position="23"/>
    </location>
</feature>
<protein>
    <submittedName>
        <fullName evidence="3">PEP-CTERM sorting domain-containing protein</fullName>
    </submittedName>
</protein>
<sequence length="286" mass="29798">MLLDSKRWTSQLPPARNAAQHPPSFLSQARTRLHPRRPLWQVTPGEAHPMKHPLSALTLAAGILAASSGASAAVMTTSLGNTAPGFNDGDTPALVPQILAAQSGQPAPFNAGLGNEVIGPSATGAWTFTYAPIADPIISATLDIGLVDHDSAAAGDQVLLFTVDGIDLTSNLNTLFNASGGGNNEYNVYQLDLLSLAGALADGSASIVLNLQGPGLQECLIFLPGCDPNNPVSATTFNGAHYIFSMLTIETREGMPPNPNDVPEPASLVLLGLGLSALAWRRRRNP</sequence>
<dbReference type="InterPro" id="IPR013424">
    <property type="entry name" value="Ice-binding_C"/>
</dbReference>
<gene>
    <name evidence="3" type="ORF">FHP91_12915</name>
</gene>
<evidence type="ECO:0000259" key="2">
    <source>
        <dbReference type="Pfam" id="PF07589"/>
    </source>
</evidence>
<dbReference type="EMBL" id="VMNK01000012">
    <property type="protein sequence ID" value="TVO54763.1"/>
    <property type="molecule type" value="Genomic_DNA"/>
</dbReference>
<accession>A0A557QPD6</accession>
<reference evidence="3 4" key="1">
    <citation type="submission" date="2019-07" db="EMBL/GenBank/DDBJ databases">
        <title>The pathways for chlorine oxyanion respiration interact through the shared metabolite chlorate.</title>
        <authorList>
            <person name="Barnum T.P."/>
            <person name="Cheng Y."/>
            <person name="Hill K.A."/>
            <person name="Lucas L.N."/>
            <person name="Carlson H.K."/>
            <person name="Coates J.D."/>
        </authorList>
    </citation>
    <scope>NUCLEOTIDE SEQUENCE [LARGE SCALE GENOMIC DNA]</scope>
    <source>
        <strain evidence="3 4">SFB-3</strain>
    </source>
</reference>
<evidence type="ECO:0000313" key="3">
    <source>
        <dbReference type="EMBL" id="TVO54763.1"/>
    </source>
</evidence>
<keyword evidence="4" id="KW-1185">Reference proteome</keyword>
<feature type="domain" description="Ice-binding protein C-terminal" evidence="2">
    <location>
        <begin position="261"/>
        <end position="283"/>
    </location>
</feature>